<gene>
    <name evidence="2" type="ORF">NDU88_006484</name>
</gene>
<dbReference type="AlphaFoldDB" id="A0AAV7VMW4"/>
<comment type="caution">
    <text evidence="2">The sequence shown here is derived from an EMBL/GenBank/DDBJ whole genome shotgun (WGS) entry which is preliminary data.</text>
</comment>
<reference evidence="2" key="1">
    <citation type="journal article" date="2022" name="bioRxiv">
        <title>Sequencing and chromosome-scale assembly of the giantPleurodeles waltlgenome.</title>
        <authorList>
            <person name="Brown T."/>
            <person name="Elewa A."/>
            <person name="Iarovenko S."/>
            <person name="Subramanian E."/>
            <person name="Araus A.J."/>
            <person name="Petzold A."/>
            <person name="Susuki M."/>
            <person name="Suzuki K.-i.T."/>
            <person name="Hayashi T."/>
            <person name="Toyoda A."/>
            <person name="Oliveira C."/>
            <person name="Osipova E."/>
            <person name="Leigh N.D."/>
            <person name="Simon A."/>
            <person name="Yun M.H."/>
        </authorList>
    </citation>
    <scope>NUCLEOTIDE SEQUENCE</scope>
    <source>
        <strain evidence="2">20211129_DDA</strain>
        <tissue evidence="2">Liver</tissue>
    </source>
</reference>
<feature type="compositionally biased region" description="Low complexity" evidence="1">
    <location>
        <begin position="144"/>
        <end position="154"/>
    </location>
</feature>
<sequence>MVENELSVICIGNDSELMGVDEAGGGGQVDVGEGGAQGGTLRDTANQLPPPYLWGTSSDVVPHPDVNQAGTYPATLPGDKRLCKSLIAVARKRRGAEEAAGGTQHTAAGPGPAAAPGPPATRQKTVLGQEAERPGTQPHSRKSVAAAVTATATVRTPETHWDAKQQEVIHNLDIRVEDAPTRIETEPKRRGSVEREEEEDAKPEDDKVDRERQRIIDQTTEATPETNKRRDRSCQVPGRGWLAQTRKGGEQKKRHTGHSTRRQDPAQRQEPDQRQHQGYQRLARRRNQARRQSDPGPSHIKEEHGLGR</sequence>
<protein>
    <submittedName>
        <fullName evidence="2">Uncharacterized protein</fullName>
    </submittedName>
</protein>
<organism evidence="2 3">
    <name type="scientific">Pleurodeles waltl</name>
    <name type="common">Iberian ribbed newt</name>
    <dbReference type="NCBI Taxonomy" id="8319"/>
    <lineage>
        <taxon>Eukaryota</taxon>
        <taxon>Metazoa</taxon>
        <taxon>Chordata</taxon>
        <taxon>Craniata</taxon>
        <taxon>Vertebrata</taxon>
        <taxon>Euteleostomi</taxon>
        <taxon>Amphibia</taxon>
        <taxon>Batrachia</taxon>
        <taxon>Caudata</taxon>
        <taxon>Salamandroidea</taxon>
        <taxon>Salamandridae</taxon>
        <taxon>Pleurodelinae</taxon>
        <taxon>Pleurodeles</taxon>
    </lineage>
</organism>
<evidence type="ECO:0000313" key="3">
    <source>
        <dbReference type="Proteomes" id="UP001066276"/>
    </source>
</evidence>
<proteinExistence type="predicted"/>
<feature type="compositionally biased region" description="Basic and acidic residues" evidence="1">
    <location>
        <begin position="299"/>
        <end position="308"/>
    </location>
</feature>
<name>A0AAV7VMW4_PLEWA</name>
<feature type="region of interest" description="Disordered" evidence="1">
    <location>
        <begin position="94"/>
        <end position="308"/>
    </location>
</feature>
<feature type="compositionally biased region" description="Basic and acidic residues" evidence="1">
    <location>
        <begin position="261"/>
        <end position="275"/>
    </location>
</feature>
<accession>A0AAV7VMW4</accession>
<dbReference type="EMBL" id="JANPWB010000003">
    <property type="protein sequence ID" value="KAJ1202687.1"/>
    <property type="molecule type" value="Genomic_DNA"/>
</dbReference>
<keyword evidence="3" id="KW-1185">Reference proteome</keyword>
<feature type="compositionally biased region" description="Low complexity" evidence="1">
    <location>
        <begin position="98"/>
        <end position="112"/>
    </location>
</feature>
<evidence type="ECO:0000256" key="1">
    <source>
        <dbReference type="SAM" id="MobiDB-lite"/>
    </source>
</evidence>
<feature type="compositionally biased region" description="Basic and acidic residues" evidence="1">
    <location>
        <begin position="157"/>
        <end position="194"/>
    </location>
</feature>
<evidence type="ECO:0000313" key="2">
    <source>
        <dbReference type="EMBL" id="KAJ1202687.1"/>
    </source>
</evidence>
<feature type="compositionally biased region" description="Polar residues" evidence="1">
    <location>
        <begin position="216"/>
        <end position="225"/>
    </location>
</feature>
<feature type="compositionally biased region" description="Basic and acidic residues" evidence="1">
    <location>
        <begin position="204"/>
        <end position="215"/>
    </location>
</feature>
<dbReference type="Proteomes" id="UP001066276">
    <property type="component" value="Chromosome 2_1"/>
</dbReference>